<dbReference type="PANTHER" id="PTHR43390">
    <property type="entry name" value="SIGNAL PEPTIDASE I"/>
    <property type="match status" value="1"/>
</dbReference>
<accession>A0A1L7CGM8</accession>
<comment type="subcellular location">
    <subcellularLocation>
        <location evidence="2">Cell membrane</location>
        <topology evidence="2">Single-pass type II membrane protein</topology>
    </subcellularLocation>
    <subcellularLocation>
        <location evidence="8">Membrane</location>
        <topology evidence="8">Single-pass type II membrane protein</topology>
    </subcellularLocation>
</comment>
<dbReference type="KEGG" id="caqu:CAQU_07890"/>
<dbReference type="PRINTS" id="PR00727">
    <property type="entry name" value="LEADERPTASE"/>
</dbReference>
<reference evidence="11 12" key="1">
    <citation type="submission" date="2014-08" db="EMBL/GenBank/DDBJ databases">
        <title>Complete genome sequence of Corynebacterium aquilae S-613T(T) (=DSM 44791(T)), isolated from the choana of a healthy golden eagle.</title>
        <authorList>
            <person name="Ruckert C."/>
            <person name="Albersmeier A."/>
            <person name="Winkler A."/>
            <person name="Kalinowski J."/>
        </authorList>
    </citation>
    <scope>NUCLEOTIDE SEQUENCE [LARGE SCALE GENOMIC DNA]</scope>
    <source>
        <strain evidence="11 12">S-613</strain>
    </source>
</reference>
<evidence type="ECO:0000259" key="10">
    <source>
        <dbReference type="Pfam" id="PF10502"/>
    </source>
</evidence>
<dbReference type="GO" id="GO:0009003">
    <property type="term" value="F:signal peptidase activity"/>
    <property type="evidence" value="ECO:0007669"/>
    <property type="project" value="UniProtKB-EC"/>
</dbReference>
<gene>
    <name evidence="11" type="ORF">CAQU_07890</name>
</gene>
<evidence type="ECO:0000256" key="9">
    <source>
        <dbReference type="SAM" id="MobiDB-lite"/>
    </source>
</evidence>
<keyword evidence="8" id="KW-0812">Transmembrane</keyword>
<dbReference type="EMBL" id="CP009245">
    <property type="protein sequence ID" value="APT85007.1"/>
    <property type="molecule type" value="Genomic_DNA"/>
</dbReference>
<dbReference type="STRING" id="1431546.CAQU_07890"/>
<feature type="active site" evidence="7">
    <location>
        <position position="66"/>
    </location>
</feature>
<dbReference type="Pfam" id="PF10502">
    <property type="entry name" value="Peptidase_S26"/>
    <property type="match status" value="1"/>
</dbReference>
<evidence type="ECO:0000256" key="8">
    <source>
        <dbReference type="RuleBase" id="RU362042"/>
    </source>
</evidence>
<dbReference type="GO" id="GO:0006465">
    <property type="term" value="P:signal peptide processing"/>
    <property type="evidence" value="ECO:0007669"/>
    <property type="project" value="InterPro"/>
</dbReference>
<protein>
    <recommendedName>
        <fullName evidence="4 8">Signal peptidase I</fullName>
        <ecNumber evidence="4 8">3.4.21.89</ecNumber>
    </recommendedName>
</protein>
<dbReference type="PROSITE" id="PS00501">
    <property type="entry name" value="SPASE_I_1"/>
    <property type="match status" value="1"/>
</dbReference>
<keyword evidence="8" id="KW-0472">Membrane</keyword>
<dbReference type="AlphaFoldDB" id="A0A1L7CGM8"/>
<feature type="domain" description="Peptidase S26" evidence="10">
    <location>
        <begin position="40"/>
        <end position="245"/>
    </location>
</feature>
<keyword evidence="12" id="KW-1185">Reference proteome</keyword>
<evidence type="ECO:0000256" key="6">
    <source>
        <dbReference type="ARBA" id="ARBA00022801"/>
    </source>
</evidence>
<dbReference type="InterPro" id="IPR019758">
    <property type="entry name" value="Pept_S26A_signal_pept_1_CS"/>
</dbReference>
<feature type="compositionally biased region" description="Low complexity" evidence="9">
    <location>
        <begin position="8"/>
        <end position="18"/>
    </location>
</feature>
<evidence type="ECO:0000256" key="1">
    <source>
        <dbReference type="ARBA" id="ARBA00000677"/>
    </source>
</evidence>
<dbReference type="RefSeq" id="WP_425429691.1">
    <property type="nucleotide sequence ID" value="NZ_CP009245.1"/>
</dbReference>
<dbReference type="Gene3D" id="2.10.109.10">
    <property type="entry name" value="Umud Fragment, subunit A"/>
    <property type="match status" value="1"/>
</dbReference>
<evidence type="ECO:0000256" key="5">
    <source>
        <dbReference type="ARBA" id="ARBA00022670"/>
    </source>
</evidence>
<dbReference type="InterPro" id="IPR019533">
    <property type="entry name" value="Peptidase_S26"/>
</dbReference>
<name>A0A1L7CGM8_9CORY</name>
<comment type="similarity">
    <text evidence="3 8">Belongs to the peptidase S26 family.</text>
</comment>
<evidence type="ECO:0000313" key="11">
    <source>
        <dbReference type="EMBL" id="APT85007.1"/>
    </source>
</evidence>
<dbReference type="PROSITE" id="PS00761">
    <property type="entry name" value="SPASE_I_3"/>
    <property type="match status" value="1"/>
</dbReference>
<dbReference type="NCBIfam" id="TIGR02227">
    <property type="entry name" value="sigpep_I_bact"/>
    <property type="match status" value="1"/>
</dbReference>
<evidence type="ECO:0000256" key="2">
    <source>
        <dbReference type="ARBA" id="ARBA00004401"/>
    </source>
</evidence>
<evidence type="ECO:0000256" key="4">
    <source>
        <dbReference type="ARBA" id="ARBA00013208"/>
    </source>
</evidence>
<dbReference type="InterPro" id="IPR036286">
    <property type="entry name" value="LexA/Signal_pep-like_sf"/>
</dbReference>
<dbReference type="SUPFAM" id="SSF51306">
    <property type="entry name" value="LexA/Signal peptidase"/>
    <property type="match status" value="1"/>
</dbReference>
<proteinExistence type="inferred from homology"/>
<feature type="transmembrane region" description="Helical" evidence="8">
    <location>
        <begin position="34"/>
        <end position="56"/>
    </location>
</feature>
<dbReference type="InterPro" id="IPR019756">
    <property type="entry name" value="Pept_S26A_signal_pept_1_Ser-AS"/>
</dbReference>
<dbReference type="EC" id="3.4.21.89" evidence="4 8"/>
<dbReference type="GO" id="GO:0005886">
    <property type="term" value="C:plasma membrane"/>
    <property type="evidence" value="ECO:0007669"/>
    <property type="project" value="UniProtKB-SubCell"/>
</dbReference>
<feature type="region of interest" description="Disordered" evidence="9">
    <location>
        <begin position="1"/>
        <end position="28"/>
    </location>
</feature>
<evidence type="ECO:0000256" key="7">
    <source>
        <dbReference type="PIRSR" id="PIRSR600223-1"/>
    </source>
</evidence>
<evidence type="ECO:0000256" key="3">
    <source>
        <dbReference type="ARBA" id="ARBA00009370"/>
    </source>
</evidence>
<organism evidence="11 12">
    <name type="scientific">Corynebacterium aquilae DSM 44791</name>
    <dbReference type="NCBI Taxonomy" id="1431546"/>
    <lineage>
        <taxon>Bacteria</taxon>
        <taxon>Bacillati</taxon>
        <taxon>Actinomycetota</taxon>
        <taxon>Actinomycetes</taxon>
        <taxon>Mycobacteriales</taxon>
        <taxon>Corynebacteriaceae</taxon>
        <taxon>Corynebacterium</taxon>
    </lineage>
</organism>
<keyword evidence="6 8" id="KW-0378">Hydrolase</keyword>
<feature type="active site" evidence="7">
    <location>
        <position position="144"/>
    </location>
</feature>
<evidence type="ECO:0000313" key="12">
    <source>
        <dbReference type="Proteomes" id="UP000185478"/>
    </source>
</evidence>
<keyword evidence="5 8" id="KW-0645">Protease</keyword>
<dbReference type="InterPro" id="IPR000223">
    <property type="entry name" value="Pept_S26A_signal_pept_1"/>
</dbReference>
<dbReference type="PANTHER" id="PTHR43390:SF1">
    <property type="entry name" value="CHLOROPLAST PROCESSING PEPTIDASE"/>
    <property type="match status" value="1"/>
</dbReference>
<sequence>MTSNFDSQPAAQTPQAAPRGKAQKKGKDNQQRPWYIEIPIIIGMTLVLVFVMQTFVGRIYVIPSQSMEPTLHGCSGCTGDRIFVDKITYDFSDPKPGDVVVFKGPDSWNERYVSQRSANPVIRGIQNAGAFLGFVAPDENDLVKRVIATGGQTVQCLEGDKGVTVDGKVINSSFILNPPAYPVDPRTGSEACGGEYFGPLTVPQGNIFVMGDNRTNSADSRYHMGDQFQGTIPDDYVIGKVQAIVLPPSRMGLVKSRDLYAQS</sequence>
<comment type="catalytic activity">
    <reaction evidence="1 8">
        <text>Cleavage of hydrophobic, N-terminal signal or leader sequences from secreted and periplasmic proteins.</text>
        <dbReference type="EC" id="3.4.21.89"/>
    </reaction>
</comment>
<dbReference type="CDD" id="cd06530">
    <property type="entry name" value="S26_SPase_I"/>
    <property type="match status" value="1"/>
</dbReference>
<dbReference type="Proteomes" id="UP000185478">
    <property type="component" value="Chromosome"/>
</dbReference>
<keyword evidence="8" id="KW-1133">Transmembrane helix</keyword>
<dbReference type="GO" id="GO:0004252">
    <property type="term" value="F:serine-type endopeptidase activity"/>
    <property type="evidence" value="ECO:0007669"/>
    <property type="project" value="InterPro"/>
</dbReference>